<dbReference type="eggNOG" id="COG0583">
    <property type="taxonomic scope" value="Bacteria"/>
</dbReference>
<reference evidence="11 12" key="1">
    <citation type="submission" date="2013-04" db="EMBL/GenBank/DDBJ databases">
        <authorList>
            <person name="Kuznetsov B."/>
            <person name="Ivanovsky R."/>
        </authorList>
    </citation>
    <scope>NUCLEOTIDE SEQUENCE [LARGE SCALE GENOMIC DNA]</scope>
    <source>
        <strain evidence="11 12">MGU-K5</strain>
    </source>
</reference>
<dbReference type="InterPro" id="IPR005119">
    <property type="entry name" value="LysR_subst-bd"/>
</dbReference>
<dbReference type="Gene3D" id="3.40.190.10">
    <property type="entry name" value="Periplasmic binding protein-like II"/>
    <property type="match status" value="2"/>
</dbReference>
<sequence>MPTEGKVDSMILDTRYLRLIAAIDETGNLARAADRLNVTQSALSHQIKTLEQGLGLPLFLRNSKPLRLTAAGSKVLMVALKVLPELQELESELKRMAEGETGRLYIAIECHACFEWLLPVLEGFRRKWPEVEVDIRLGASFDALPALQRGEVDLVVSSDPADQSDIAFEPLFGYEALAVIPPAHALAGKPFLVPEDLAGETLITYPVDRSRLDVFTLFLRPAGIEPAAVRQIELTAVILLLVASQRGIAVLPDWVIRETGRESGLAVRPLTETGLRRTLFAAVRKGESETAFMADFIAIARMRGAATA</sequence>
<keyword evidence="6" id="KW-0805">Transcription regulation</keyword>
<dbReference type="CDD" id="cd08441">
    <property type="entry name" value="PBP2_MetR"/>
    <property type="match status" value="1"/>
</dbReference>
<gene>
    <name evidence="11" type="ORF">K678_09056</name>
</gene>
<proteinExistence type="inferred from homology"/>
<dbReference type="InterPro" id="IPR000847">
    <property type="entry name" value="LysR_HTH_N"/>
</dbReference>
<organism evidence="11 12">
    <name type="scientific">Magnetospirillum fulvum MGU-K5</name>
    <dbReference type="NCBI Taxonomy" id="1316936"/>
    <lineage>
        <taxon>Bacteria</taxon>
        <taxon>Pseudomonadati</taxon>
        <taxon>Pseudomonadota</taxon>
        <taxon>Alphaproteobacteria</taxon>
        <taxon>Rhodospirillales</taxon>
        <taxon>Rhodospirillaceae</taxon>
        <taxon>Magnetospirillum</taxon>
    </lineage>
</organism>
<dbReference type="Gene3D" id="1.10.10.10">
    <property type="entry name" value="Winged helix-like DNA-binding domain superfamily/Winged helix DNA-binding domain"/>
    <property type="match status" value="1"/>
</dbReference>
<evidence type="ECO:0000256" key="3">
    <source>
        <dbReference type="ARBA" id="ARBA00019365"/>
    </source>
</evidence>
<evidence type="ECO:0000256" key="7">
    <source>
        <dbReference type="ARBA" id="ARBA00023125"/>
    </source>
</evidence>
<dbReference type="GO" id="GO:0003677">
    <property type="term" value="F:DNA binding"/>
    <property type="evidence" value="ECO:0007669"/>
    <property type="project" value="UniProtKB-KW"/>
</dbReference>
<dbReference type="InterPro" id="IPR036390">
    <property type="entry name" value="WH_DNA-bd_sf"/>
</dbReference>
<dbReference type="EMBL" id="AQPH01000029">
    <property type="protein sequence ID" value="EPY01800.1"/>
    <property type="molecule type" value="Genomic_DNA"/>
</dbReference>
<dbReference type="Pfam" id="PF03466">
    <property type="entry name" value="LysR_substrate"/>
    <property type="match status" value="1"/>
</dbReference>
<dbReference type="GO" id="GO:0003700">
    <property type="term" value="F:DNA-binding transcription factor activity"/>
    <property type="evidence" value="ECO:0007669"/>
    <property type="project" value="InterPro"/>
</dbReference>
<dbReference type="STRING" id="1316936.K678_09056"/>
<evidence type="ECO:0000256" key="9">
    <source>
        <dbReference type="ARBA" id="ARBA00023167"/>
    </source>
</evidence>
<comment type="subcellular location">
    <subcellularLocation>
        <location evidence="1">Cytoplasm</location>
    </subcellularLocation>
</comment>
<dbReference type="GO" id="GO:0009086">
    <property type="term" value="P:methionine biosynthetic process"/>
    <property type="evidence" value="ECO:0007669"/>
    <property type="project" value="UniProtKB-KW"/>
</dbReference>
<evidence type="ECO:0000259" key="10">
    <source>
        <dbReference type="PROSITE" id="PS50931"/>
    </source>
</evidence>
<evidence type="ECO:0000256" key="2">
    <source>
        <dbReference type="ARBA" id="ARBA00009437"/>
    </source>
</evidence>
<keyword evidence="7" id="KW-0238">DNA-binding</keyword>
<feature type="domain" description="HTH lysR-type" evidence="10">
    <location>
        <begin position="12"/>
        <end position="69"/>
    </location>
</feature>
<dbReference type="PANTHER" id="PTHR30346">
    <property type="entry name" value="TRANSCRIPTIONAL DUAL REGULATOR HCAR-RELATED"/>
    <property type="match status" value="1"/>
</dbReference>
<dbReference type="Proteomes" id="UP000015350">
    <property type="component" value="Unassembled WGS sequence"/>
</dbReference>
<dbReference type="GO" id="GO:0005737">
    <property type="term" value="C:cytoplasm"/>
    <property type="evidence" value="ECO:0007669"/>
    <property type="project" value="UniProtKB-SubCell"/>
</dbReference>
<dbReference type="PRINTS" id="PR00039">
    <property type="entry name" value="HTHLYSR"/>
</dbReference>
<evidence type="ECO:0000256" key="4">
    <source>
        <dbReference type="ARBA" id="ARBA00022490"/>
    </source>
</evidence>
<keyword evidence="9" id="KW-0486">Methionine biosynthesis</keyword>
<accession>S9TTE8</accession>
<dbReference type="PROSITE" id="PS50931">
    <property type="entry name" value="HTH_LYSR"/>
    <property type="match status" value="1"/>
</dbReference>
<dbReference type="InterPro" id="IPR037406">
    <property type="entry name" value="MetR_PBP2"/>
</dbReference>
<evidence type="ECO:0000313" key="11">
    <source>
        <dbReference type="EMBL" id="EPY01800.1"/>
    </source>
</evidence>
<evidence type="ECO:0000313" key="12">
    <source>
        <dbReference type="Proteomes" id="UP000015350"/>
    </source>
</evidence>
<dbReference type="SUPFAM" id="SSF46785">
    <property type="entry name" value="Winged helix' DNA-binding domain"/>
    <property type="match status" value="1"/>
</dbReference>
<name>S9TTE8_MAGFU</name>
<protein>
    <recommendedName>
        <fullName evidence="3">HTH-type transcriptional regulator MetR</fullName>
    </recommendedName>
</protein>
<dbReference type="AlphaFoldDB" id="S9TTE8"/>
<evidence type="ECO:0000256" key="5">
    <source>
        <dbReference type="ARBA" id="ARBA00022605"/>
    </source>
</evidence>
<dbReference type="GO" id="GO:0032993">
    <property type="term" value="C:protein-DNA complex"/>
    <property type="evidence" value="ECO:0007669"/>
    <property type="project" value="TreeGrafter"/>
</dbReference>
<dbReference type="SUPFAM" id="SSF53850">
    <property type="entry name" value="Periplasmic binding protein-like II"/>
    <property type="match status" value="1"/>
</dbReference>
<dbReference type="InterPro" id="IPR036388">
    <property type="entry name" value="WH-like_DNA-bd_sf"/>
</dbReference>
<keyword evidence="5" id="KW-0028">Amino-acid biosynthesis</keyword>
<comment type="caution">
    <text evidence="11">The sequence shown here is derived from an EMBL/GenBank/DDBJ whole genome shotgun (WGS) entry which is preliminary data.</text>
</comment>
<dbReference type="Pfam" id="PF00126">
    <property type="entry name" value="HTH_1"/>
    <property type="match status" value="1"/>
</dbReference>
<keyword evidence="4" id="KW-0963">Cytoplasm</keyword>
<keyword evidence="8" id="KW-0804">Transcription</keyword>
<evidence type="ECO:0000256" key="6">
    <source>
        <dbReference type="ARBA" id="ARBA00023015"/>
    </source>
</evidence>
<dbReference type="PATRIC" id="fig|1316936.3.peg.1808"/>
<evidence type="ECO:0000256" key="1">
    <source>
        <dbReference type="ARBA" id="ARBA00004496"/>
    </source>
</evidence>
<dbReference type="PANTHER" id="PTHR30346:SF28">
    <property type="entry name" value="HTH-TYPE TRANSCRIPTIONAL REGULATOR CYNR"/>
    <property type="match status" value="1"/>
</dbReference>
<comment type="similarity">
    <text evidence="2">Belongs to the LysR transcriptional regulatory family.</text>
</comment>
<evidence type="ECO:0000256" key="8">
    <source>
        <dbReference type="ARBA" id="ARBA00023163"/>
    </source>
</evidence>
<dbReference type="FunFam" id="1.10.10.10:FF:000001">
    <property type="entry name" value="LysR family transcriptional regulator"/>
    <property type="match status" value="1"/>
</dbReference>